<dbReference type="GeneID" id="100277016"/>
<dbReference type="HOGENOM" id="CLU_1580848_0_0_1"/>
<organism evidence="1">
    <name type="scientific">Zea mays</name>
    <name type="common">Maize</name>
    <dbReference type="NCBI Taxonomy" id="4577"/>
    <lineage>
        <taxon>Eukaryota</taxon>
        <taxon>Viridiplantae</taxon>
        <taxon>Streptophyta</taxon>
        <taxon>Embryophyta</taxon>
        <taxon>Tracheophyta</taxon>
        <taxon>Spermatophyta</taxon>
        <taxon>Magnoliopsida</taxon>
        <taxon>Liliopsida</taxon>
        <taxon>Poales</taxon>
        <taxon>Poaceae</taxon>
        <taxon>PACMAD clade</taxon>
        <taxon>Panicoideae</taxon>
        <taxon>Andropogonodae</taxon>
        <taxon>Andropogoneae</taxon>
        <taxon>Tripsacinae</taxon>
        <taxon>Zea</taxon>
    </lineage>
</organism>
<sequence length="169" mass="18221">MDARSSPSPTRAPASLFSVPGAGFPAGSLSHGRLLPLAIGCRCITPRKRSTAVPSVGFSSLPWLNAWTPGPLCSSVPRTPWRSRLHASSSRVFFPIELALNSTAPSSPSFFSSSARAVLPEPRCRLLVAVLPALTQLPCWPRLYTLLLPDVASVSLSSFRRISNQIEIW</sequence>
<dbReference type="EMBL" id="EU957352">
    <property type="protein sequence ID" value="ACG29470.1"/>
    <property type="molecule type" value="mRNA"/>
</dbReference>
<accession>B6SX87</accession>
<dbReference type="RefSeq" id="NP_001158970.1">
    <property type="nucleotide sequence ID" value="NM_001165498.1"/>
</dbReference>
<reference evidence="1" key="1">
    <citation type="journal article" date="2009" name="Plant Mol. Biol.">
        <title>Insights into corn genes derived from large-scale cDNA sequencing.</title>
        <authorList>
            <person name="Alexandrov N.N."/>
            <person name="Brover V.V."/>
            <person name="Freidin S."/>
            <person name="Troukhan M.E."/>
            <person name="Tatarinova T.V."/>
            <person name="Zhang H."/>
            <person name="Swaller T.J."/>
            <person name="Lu Y.P."/>
            <person name="Bouck J."/>
            <person name="Flavell R.B."/>
            <person name="Feldmann K.A."/>
        </authorList>
    </citation>
    <scope>NUCLEOTIDE SEQUENCE</scope>
</reference>
<evidence type="ECO:0000313" key="1">
    <source>
        <dbReference type="EMBL" id="ACG29470.1"/>
    </source>
</evidence>
<proteinExistence type="evidence at transcript level"/>
<dbReference type="AlphaFoldDB" id="B6SX87"/>
<protein>
    <submittedName>
        <fullName evidence="1">Uncharacterized protein</fullName>
    </submittedName>
</protein>
<dbReference type="KEGG" id="zma:100277016"/>
<name>B6SX87_MAIZE</name>